<evidence type="ECO:0000313" key="2">
    <source>
        <dbReference type="EMBL" id="KRY86797.1"/>
    </source>
</evidence>
<dbReference type="EMBL" id="JYDT01000066">
    <property type="protein sequence ID" value="KRY86797.1"/>
    <property type="molecule type" value="Genomic_DNA"/>
</dbReference>
<keyword evidence="3" id="KW-1185">Reference proteome</keyword>
<dbReference type="AlphaFoldDB" id="A0A0V1FL60"/>
<evidence type="ECO:0000313" key="3">
    <source>
        <dbReference type="Proteomes" id="UP000054995"/>
    </source>
</evidence>
<dbReference type="Proteomes" id="UP000054995">
    <property type="component" value="Unassembled WGS sequence"/>
</dbReference>
<comment type="caution">
    <text evidence="2">The sequence shown here is derived from an EMBL/GenBank/DDBJ whole genome shotgun (WGS) entry which is preliminary data.</text>
</comment>
<name>A0A0V1FL60_TRIPS</name>
<organism evidence="2 3">
    <name type="scientific">Trichinella pseudospiralis</name>
    <name type="common">Parasitic roundworm</name>
    <dbReference type="NCBI Taxonomy" id="6337"/>
    <lineage>
        <taxon>Eukaryota</taxon>
        <taxon>Metazoa</taxon>
        <taxon>Ecdysozoa</taxon>
        <taxon>Nematoda</taxon>
        <taxon>Enoplea</taxon>
        <taxon>Dorylaimia</taxon>
        <taxon>Trichinellida</taxon>
        <taxon>Trichinellidae</taxon>
        <taxon>Trichinella</taxon>
    </lineage>
</organism>
<feature type="region of interest" description="Disordered" evidence="1">
    <location>
        <begin position="201"/>
        <end position="220"/>
    </location>
</feature>
<evidence type="ECO:0000256" key="1">
    <source>
        <dbReference type="SAM" id="MobiDB-lite"/>
    </source>
</evidence>
<accession>A0A0V1FL60</accession>
<proteinExistence type="predicted"/>
<reference evidence="2 3" key="1">
    <citation type="submission" date="2015-01" db="EMBL/GenBank/DDBJ databases">
        <title>Evolution of Trichinella species and genotypes.</title>
        <authorList>
            <person name="Korhonen P.K."/>
            <person name="Edoardo P."/>
            <person name="Giuseppe L.R."/>
            <person name="Gasser R.B."/>
        </authorList>
    </citation>
    <scope>NUCLEOTIDE SEQUENCE [LARGE SCALE GENOMIC DNA]</scope>
    <source>
        <strain evidence="2">ISS470</strain>
    </source>
</reference>
<gene>
    <name evidence="2" type="ORF">T4D_7297</name>
</gene>
<sequence>MVVNCLFDSAVERSFIREDVAHELSLGGETLLIAVRGFSGGQKSQFVKFWLSPLSGGDLYTSVAISGEGRGEDLPVHVILGVDYFLCMLGQRSYEEVMMIWWPFRPASIGFLRTTAAPTASDYNSSRNEKSSGNSSHMMVSDTKCWRKNLCRLAPQRQIVNGSVNLRLTSLRCSCSRAYFVARMRWCSSKRRNSLVIHTQRLQTAKDRPRRNTTPTTIDQPGSVNQCDLIVVYPRGASSFKIPQYSPAGTGSTVPPPDGHLMDKCLPSAPDGRCPSLRSWLQHDQGTHLSGPYAQFGAWLIWPHYRENKTVS</sequence>
<protein>
    <submittedName>
        <fullName evidence="2">Uncharacterized protein</fullName>
    </submittedName>
</protein>